<accession>A0AA40BUP5</accession>
<gene>
    <name evidence="2" type="ORF">B0T14DRAFT_307403</name>
</gene>
<evidence type="ECO:0000313" key="3">
    <source>
        <dbReference type="Proteomes" id="UP001175000"/>
    </source>
</evidence>
<name>A0AA40BUP5_9PEZI</name>
<feature type="compositionally biased region" description="Polar residues" evidence="1">
    <location>
        <begin position="210"/>
        <end position="227"/>
    </location>
</feature>
<proteinExistence type="predicted"/>
<dbReference type="AlphaFoldDB" id="A0AA40BUP5"/>
<reference evidence="2" key="1">
    <citation type="submission" date="2023-06" db="EMBL/GenBank/DDBJ databases">
        <title>Genome-scale phylogeny and comparative genomics of the fungal order Sordariales.</title>
        <authorList>
            <consortium name="Lawrence Berkeley National Laboratory"/>
            <person name="Hensen N."/>
            <person name="Bonometti L."/>
            <person name="Westerberg I."/>
            <person name="Brannstrom I.O."/>
            <person name="Guillou S."/>
            <person name="Cros-Aarteil S."/>
            <person name="Calhoun S."/>
            <person name="Haridas S."/>
            <person name="Kuo A."/>
            <person name="Mondo S."/>
            <person name="Pangilinan J."/>
            <person name="Riley R."/>
            <person name="Labutti K."/>
            <person name="Andreopoulos B."/>
            <person name="Lipzen A."/>
            <person name="Chen C."/>
            <person name="Yanf M."/>
            <person name="Daum C."/>
            <person name="Ng V."/>
            <person name="Clum A."/>
            <person name="Steindorff A."/>
            <person name="Ohm R."/>
            <person name="Martin F."/>
            <person name="Silar P."/>
            <person name="Natvig D."/>
            <person name="Lalanne C."/>
            <person name="Gautier V."/>
            <person name="Ament-Velasquez S.L."/>
            <person name="Kruys A."/>
            <person name="Hutchinson M.I."/>
            <person name="Powell A.J."/>
            <person name="Barry K."/>
            <person name="Miller A.N."/>
            <person name="Grigoriev I.V."/>
            <person name="Debuchy R."/>
            <person name="Gladieux P."/>
            <person name="Thoren M.H."/>
            <person name="Johannesson H."/>
        </authorList>
    </citation>
    <scope>NUCLEOTIDE SEQUENCE</scope>
    <source>
        <strain evidence="2">CBS 606.72</strain>
    </source>
</reference>
<comment type="caution">
    <text evidence="2">The sequence shown here is derived from an EMBL/GenBank/DDBJ whole genome shotgun (WGS) entry which is preliminary data.</text>
</comment>
<evidence type="ECO:0000256" key="1">
    <source>
        <dbReference type="SAM" id="MobiDB-lite"/>
    </source>
</evidence>
<sequence length="249" mass="28109">MSRDWRKMSSPWQTGSMPRISRAVCIATSVSHRAPPRRVGTNSKFPFEEIPVAGLPLAQFEFSFEGHPADLFGPCEAIFRHMLTSQDLLATIREYGWYWRYCAEAFSWSMIQPPTSPRCLLSPLLSGISQRLTRPLLLPSLANTRRAQALNKLYFRPISGLTWLSRGRFDTCCASGPNAGRDDRFRGPGSSVAGAGLKPFTPGLDHSSHEGPSTTKWQWSTLSQEWGRTSERRYARGEARHRQNRPQKV</sequence>
<organism evidence="2 3">
    <name type="scientific">Immersiella caudata</name>
    <dbReference type="NCBI Taxonomy" id="314043"/>
    <lineage>
        <taxon>Eukaryota</taxon>
        <taxon>Fungi</taxon>
        <taxon>Dikarya</taxon>
        <taxon>Ascomycota</taxon>
        <taxon>Pezizomycotina</taxon>
        <taxon>Sordariomycetes</taxon>
        <taxon>Sordariomycetidae</taxon>
        <taxon>Sordariales</taxon>
        <taxon>Lasiosphaeriaceae</taxon>
        <taxon>Immersiella</taxon>
    </lineage>
</organism>
<feature type="compositionally biased region" description="Basic and acidic residues" evidence="1">
    <location>
        <begin position="228"/>
        <end position="241"/>
    </location>
</feature>
<protein>
    <submittedName>
        <fullName evidence="2">Uncharacterized protein</fullName>
    </submittedName>
</protein>
<dbReference type="EMBL" id="JAULSU010000006">
    <property type="protein sequence ID" value="KAK0614317.1"/>
    <property type="molecule type" value="Genomic_DNA"/>
</dbReference>
<evidence type="ECO:0000313" key="2">
    <source>
        <dbReference type="EMBL" id="KAK0614317.1"/>
    </source>
</evidence>
<feature type="region of interest" description="Disordered" evidence="1">
    <location>
        <begin position="180"/>
        <end position="249"/>
    </location>
</feature>
<keyword evidence="3" id="KW-1185">Reference proteome</keyword>
<dbReference type="Proteomes" id="UP001175000">
    <property type="component" value="Unassembled WGS sequence"/>
</dbReference>